<dbReference type="Proteomes" id="UP000541444">
    <property type="component" value="Unassembled WGS sequence"/>
</dbReference>
<keyword evidence="14 21" id="KW-0067">ATP-binding</keyword>
<dbReference type="InterPro" id="IPR026960">
    <property type="entry name" value="RVT-Znf"/>
</dbReference>
<evidence type="ECO:0000256" key="7">
    <source>
        <dbReference type="ARBA" id="ARBA00022614"/>
    </source>
</evidence>
<comment type="similarity">
    <text evidence="2">Belongs to the protein kinase superfamily. Ser/Thr protein kinase family.</text>
</comment>
<evidence type="ECO:0000256" key="4">
    <source>
        <dbReference type="ARBA" id="ARBA00022475"/>
    </source>
</evidence>
<evidence type="ECO:0000256" key="20">
    <source>
        <dbReference type="ARBA" id="ARBA00048679"/>
    </source>
</evidence>
<comment type="catalytic activity">
    <reaction evidence="20">
        <text>L-seryl-[protein] + ATP = O-phospho-L-seryl-[protein] + ADP + H(+)</text>
        <dbReference type="Rhea" id="RHEA:17989"/>
        <dbReference type="Rhea" id="RHEA-COMP:9863"/>
        <dbReference type="Rhea" id="RHEA-COMP:11604"/>
        <dbReference type="ChEBI" id="CHEBI:15378"/>
        <dbReference type="ChEBI" id="CHEBI:29999"/>
        <dbReference type="ChEBI" id="CHEBI:30616"/>
        <dbReference type="ChEBI" id="CHEBI:83421"/>
        <dbReference type="ChEBI" id="CHEBI:456216"/>
        <dbReference type="EC" id="2.7.11.1"/>
    </reaction>
</comment>
<evidence type="ECO:0000256" key="13">
    <source>
        <dbReference type="ARBA" id="ARBA00022777"/>
    </source>
</evidence>
<sequence length="1150" mass="128874">MSVCKFAKREMATILQILSFYSFVISISLADTAIVSRLRSEKEALLSLSENINLPSWVKSSWNSSDSTPCGWAGIECDRRHSAISLNLSRYGLSGQLGPGIRLFRFLQKIDLSGNSLSGVIPSEITNCTRLKHLDFSVNYFTGKLPKDLKNLVHLRTFIVEHNSLNGVIPESLFMIPNLEFVNLGLNKFIGSIPPSLGNCTKLKEVYLNDNNLVGEIPSGLGNCSGLTAFQASSNSLFGELSWGITELLHLRKLSLYNNQFSGEIPPTLGVNASLENLDFTSNKFSGEIPRNLCSGKQLKVLHLGKNLLQGRIPLDLGNCPMLKRLDLKQNNLTGLLPEFTNTQSLIFIDISGNNINGTFPLSLGFCTNLTSVNLSKNKVNGSIPQQLGNLAELQVLNLSNNLLQGLIPSEISKCTKLYSLDLGYNALVGSIPLSMRILTELSTLILRENRFTGGIPDFLSSYKMLLELQLGSNLLRGSIPSSLGELKNLAYALNLSGNQLTGKIPPELGKLSMLQSLDISFNNLTGSLKPLDGLQSLIEVNVSYNSLNGSLPESFTKFLNSPTSFLGNPDLCVPYEVGGDLANLRTCDHEVFTLKAINRVKIVMIALGSSLLGVISLLGCTYMFVWWRRHEQEVDFLSKKELIFSLKNIMNVTEGLNEKFIIGRGAYGTVYKALLHPNHPYAVKKLDFTGRRGANISMHCEIRIAGQLRHRNLVKLESFWVQKEYGLIVYEYMPNGSLHDVLHEISPAPFLEWDVRYKIALGTAEGLAYLHEDCVPAVVHQDIKPKNILLDNDMEPHISDFGIAKLMDQTRASIRTITVLGTVGYIAPEIAYTMMKNKVTDVYSYGVVLLELITRKKVAVLSSPEYMHIVKWVHSAWNSTGALNDIVDPSLVNEFEFRNPSAKKEILEVLMIALQCTEKVPTKRFTMMQVVTELHGVRRNTKWVDVQARKHRWHMIKKIKAPLNVRLFLWKLYRMKLPTLDILALAYPKTLDTTCSLCNNHPESHCHLFFECQYSRRIWFASHLSIRTYTLPLPDLVATLDILLYTSPYDAPHQKALHTVIVTNVLWEIWQARNTSRFKLIPVTTSITSNRPSSSQMQAKDEEVAKDVHQHQSGYLSTVMGIMTKMKILKKKEQWISTRKMMKTPIITV</sequence>
<dbReference type="Pfam" id="PF00069">
    <property type="entry name" value="Pkinase"/>
    <property type="match status" value="1"/>
</dbReference>
<evidence type="ECO:0000256" key="9">
    <source>
        <dbReference type="ARBA" id="ARBA00022692"/>
    </source>
</evidence>
<evidence type="ECO:0000256" key="2">
    <source>
        <dbReference type="ARBA" id="ARBA00008684"/>
    </source>
</evidence>
<keyword evidence="16" id="KW-0472">Membrane</keyword>
<dbReference type="EC" id="2.7.11.1" evidence="3"/>
<keyword evidence="12 21" id="KW-0547">Nucleotide-binding</keyword>
<keyword evidence="11" id="KW-0677">Repeat</keyword>
<dbReference type="InterPro" id="IPR032675">
    <property type="entry name" value="LRR_dom_sf"/>
</dbReference>
<dbReference type="PROSITE" id="PS00107">
    <property type="entry name" value="PROTEIN_KINASE_ATP"/>
    <property type="match status" value="1"/>
</dbReference>
<dbReference type="SUPFAM" id="SSF56112">
    <property type="entry name" value="Protein kinase-like (PK-like)"/>
    <property type="match status" value="1"/>
</dbReference>
<dbReference type="AlphaFoldDB" id="A0A7J7L5M8"/>
<keyword evidence="9" id="KW-0812">Transmembrane</keyword>
<dbReference type="FunFam" id="3.80.10.10:FF:000041">
    <property type="entry name" value="LRR receptor-like serine/threonine-protein kinase ERECTA"/>
    <property type="match status" value="1"/>
</dbReference>
<dbReference type="OrthoDB" id="676979at2759"/>
<dbReference type="GO" id="GO:0004674">
    <property type="term" value="F:protein serine/threonine kinase activity"/>
    <property type="evidence" value="ECO:0007669"/>
    <property type="project" value="UniProtKB-KW"/>
</dbReference>
<evidence type="ECO:0000256" key="10">
    <source>
        <dbReference type="ARBA" id="ARBA00022729"/>
    </source>
</evidence>
<evidence type="ECO:0000256" key="14">
    <source>
        <dbReference type="ARBA" id="ARBA00022840"/>
    </source>
</evidence>
<dbReference type="InterPro" id="IPR051716">
    <property type="entry name" value="Plant_RL_S/T_kinase"/>
</dbReference>
<keyword evidence="15" id="KW-1133">Transmembrane helix</keyword>
<dbReference type="FunFam" id="3.80.10.10:FF:000233">
    <property type="entry name" value="Leucine-rich repeat receptor-like protein kinase TDR"/>
    <property type="match status" value="1"/>
</dbReference>
<dbReference type="Gene3D" id="1.10.510.10">
    <property type="entry name" value="Transferase(Phosphotransferase) domain 1"/>
    <property type="match status" value="1"/>
</dbReference>
<accession>A0A7J7L5M8</accession>
<dbReference type="Pfam" id="PF08263">
    <property type="entry name" value="LRRNT_2"/>
    <property type="match status" value="1"/>
</dbReference>
<dbReference type="Gene3D" id="3.80.10.10">
    <property type="entry name" value="Ribonuclease Inhibitor"/>
    <property type="match status" value="3"/>
</dbReference>
<keyword evidence="13" id="KW-0418">Kinase</keyword>
<evidence type="ECO:0000256" key="8">
    <source>
        <dbReference type="ARBA" id="ARBA00022679"/>
    </source>
</evidence>
<dbReference type="PROSITE" id="PS00108">
    <property type="entry name" value="PROTEIN_KINASE_ST"/>
    <property type="match status" value="1"/>
</dbReference>
<evidence type="ECO:0000256" key="19">
    <source>
        <dbReference type="ARBA" id="ARBA00047899"/>
    </source>
</evidence>
<dbReference type="GO" id="GO:0009791">
    <property type="term" value="P:post-embryonic development"/>
    <property type="evidence" value="ECO:0007669"/>
    <property type="project" value="UniProtKB-ARBA"/>
</dbReference>
<keyword evidence="4" id="KW-1003">Cell membrane</keyword>
<evidence type="ECO:0000256" key="5">
    <source>
        <dbReference type="ARBA" id="ARBA00022527"/>
    </source>
</evidence>
<dbReference type="PRINTS" id="PR00019">
    <property type="entry name" value="LEURICHRPT"/>
</dbReference>
<keyword evidence="24" id="KW-1185">Reference proteome</keyword>
<evidence type="ECO:0000256" key="11">
    <source>
        <dbReference type="ARBA" id="ARBA00022737"/>
    </source>
</evidence>
<evidence type="ECO:0000259" key="22">
    <source>
        <dbReference type="PROSITE" id="PS50011"/>
    </source>
</evidence>
<comment type="subcellular location">
    <subcellularLocation>
        <location evidence="1">Cell membrane</location>
        <topology evidence="1">Single-pass membrane protein</topology>
    </subcellularLocation>
</comment>
<dbReference type="SUPFAM" id="SSF52058">
    <property type="entry name" value="L domain-like"/>
    <property type="match status" value="2"/>
</dbReference>
<proteinExistence type="inferred from homology"/>
<feature type="binding site" evidence="21">
    <location>
        <position position="686"/>
    </location>
    <ligand>
        <name>ATP</name>
        <dbReference type="ChEBI" id="CHEBI:30616"/>
    </ligand>
</feature>
<evidence type="ECO:0000256" key="3">
    <source>
        <dbReference type="ARBA" id="ARBA00012513"/>
    </source>
</evidence>
<evidence type="ECO:0000256" key="1">
    <source>
        <dbReference type="ARBA" id="ARBA00004162"/>
    </source>
</evidence>
<organism evidence="23 24">
    <name type="scientific">Kingdonia uniflora</name>
    <dbReference type="NCBI Taxonomy" id="39325"/>
    <lineage>
        <taxon>Eukaryota</taxon>
        <taxon>Viridiplantae</taxon>
        <taxon>Streptophyta</taxon>
        <taxon>Embryophyta</taxon>
        <taxon>Tracheophyta</taxon>
        <taxon>Spermatophyta</taxon>
        <taxon>Magnoliopsida</taxon>
        <taxon>Ranunculales</taxon>
        <taxon>Circaeasteraceae</taxon>
        <taxon>Kingdonia</taxon>
    </lineage>
</organism>
<evidence type="ECO:0000256" key="21">
    <source>
        <dbReference type="PROSITE-ProRule" id="PRU10141"/>
    </source>
</evidence>
<evidence type="ECO:0000313" key="24">
    <source>
        <dbReference type="Proteomes" id="UP000541444"/>
    </source>
</evidence>
<keyword evidence="7" id="KW-0433">Leucine-rich repeat</keyword>
<dbReference type="Pfam" id="PF00560">
    <property type="entry name" value="LRR_1"/>
    <property type="match status" value="8"/>
</dbReference>
<dbReference type="InterPro" id="IPR008271">
    <property type="entry name" value="Ser/Thr_kinase_AS"/>
</dbReference>
<evidence type="ECO:0000256" key="15">
    <source>
        <dbReference type="ARBA" id="ARBA00022989"/>
    </source>
</evidence>
<dbReference type="Pfam" id="PF13966">
    <property type="entry name" value="zf-RVT"/>
    <property type="match status" value="1"/>
</dbReference>
<reference evidence="23 24" key="1">
    <citation type="journal article" date="2020" name="IScience">
        <title>Genome Sequencing of the Endangered Kingdonia uniflora (Circaeasteraceae, Ranunculales) Reveals Potential Mechanisms of Evolutionary Specialization.</title>
        <authorList>
            <person name="Sun Y."/>
            <person name="Deng T."/>
            <person name="Zhang A."/>
            <person name="Moore M.J."/>
            <person name="Landis J.B."/>
            <person name="Lin N."/>
            <person name="Zhang H."/>
            <person name="Zhang X."/>
            <person name="Huang J."/>
            <person name="Zhang X."/>
            <person name="Sun H."/>
            <person name="Wang H."/>
        </authorList>
    </citation>
    <scope>NUCLEOTIDE SEQUENCE [LARGE SCALE GENOMIC DNA]</scope>
    <source>
        <strain evidence="23">TB1705</strain>
        <tissue evidence="23">Leaf</tissue>
    </source>
</reference>
<keyword evidence="17" id="KW-0675">Receptor</keyword>
<dbReference type="SMART" id="SM00369">
    <property type="entry name" value="LRR_TYP"/>
    <property type="match status" value="8"/>
</dbReference>
<dbReference type="GO" id="GO:0005524">
    <property type="term" value="F:ATP binding"/>
    <property type="evidence" value="ECO:0007669"/>
    <property type="project" value="UniProtKB-UniRule"/>
</dbReference>
<gene>
    <name evidence="23" type="ORF">GIB67_014001</name>
</gene>
<dbReference type="SMART" id="SM00220">
    <property type="entry name" value="S_TKc"/>
    <property type="match status" value="1"/>
</dbReference>
<keyword evidence="6" id="KW-0597">Phosphoprotein</keyword>
<dbReference type="Gene3D" id="3.30.200.20">
    <property type="entry name" value="Phosphorylase Kinase, domain 1"/>
    <property type="match status" value="1"/>
</dbReference>
<keyword evidence="5" id="KW-0723">Serine/threonine-protein kinase</keyword>
<dbReference type="InterPro" id="IPR011009">
    <property type="entry name" value="Kinase-like_dom_sf"/>
</dbReference>
<evidence type="ECO:0000256" key="16">
    <source>
        <dbReference type="ARBA" id="ARBA00023136"/>
    </source>
</evidence>
<dbReference type="PANTHER" id="PTHR48053">
    <property type="entry name" value="LEUCINE RICH REPEAT FAMILY PROTEIN, EXPRESSED"/>
    <property type="match status" value="1"/>
</dbReference>
<dbReference type="FunFam" id="3.80.10.10:FF:000400">
    <property type="entry name" value="Nuclear pore complex protein NUP107"/>
    <property type="match status" value="1"/>
</dbReference>
<feature type="domain" description="Protein kinase" evidence="22">
    <location>
        <begin position="657"/>
        <end position="939"/>
    </location>
</feature>
<keyword evidence="8" id="KW-0808">Transferase</keyword>
<dbReference type="InterPro" id="IPR000719">
    <property type="entry name" value="Prot_kinase_dom"/>
</dbReference>
<dbReference type="InterPro" id="IPR001611">
    <property type="entry name" value="Leu-rich_rpt"/>
</dbReference>
<dbReference type="GO" id="GO:0005886">
    <property type="term" value="C:plasma membrane"/>
    <property type="evidence" value="ECO:0007669"/>
    <property type="project" value="UniProtKB-SubCell"/>
</dbReference>
<dbReference type="InterPro" id="IPR017441">
    <property type="entry name" value="Protein_kinase_ATP_BS"/>
</dbReference>
<dbReference type="PROSITE" id="PS50011">
    <property type="entry name" value="PROTEIN_KINASE_DOM"/>
    <property type="match status" value="1"/>
</dbReference>
<comment type="catalytic activity">
    <reaction evidence="19">
        <text>L-threonyl-[protein] + ATP = O-phospho-L-threonyl-[protein] + ADP + H(+)</text>
        <dbReference type="Rhea" id="RHEA:46608"/>
        <dbReference type="Rhea" id="RHEA-COMP:11060"/>
        <dbReference type="Rhea" id="RHEA-COMP:11605"/>
        <dbReference type="ChEBI" id="CHEBI:15378"/>
        <dbReference type="ChEBI" id="CHEBI:30013"/>
        <dbReference type="ChEBI" id="CHEBI:30616"/>
        <dbReference type="ChEBI" id="CHEBI:61977"/>
        <dbReference type="ChEBI" id="CHEBI:456216"/>
        <dbReference type="EC" id="2.7.11.1"/>
    </reaction>
</comment>
<evidence type="ECO:0000313" key="23">
    <source>
        <dbReference type="EMBL" id="KAF6137872.1"/>
    </source>
</evidence>
<evidence type="ECO:0000256" key="17">
    <source>
        <dbReference type="ARBA" id="ARBA00023170"/>
    </source>
</evidence>
<dbReference type="InterPro" id="IPR003591">
    <property type="entry name" value="Leu-rich_rpt_typical-subtyp"/>
</dbReference>
<dbReference type="Pfam" id="PF13855">
    <property type="entry name" value="LRR_8"/>
    <property type="match status" value="1"/>
</dbReference>
<name>A0A7J7L5M8_9MAGN</name>
<evidence type="ECO:0000256" key="12">
    <source>
        <dbReference type="ARBA" id="ARBA00022741"/>
    </source>
</evidence>
<dbReference type="InterPro" id="IPR013210">
    <property type="entry name" value="LRR_N_plant-typ"/>
</dbReference>
<protein>
    <recommendedName>
        <fullName evidence="3">non-specific serine/threonine protein kinase</fullName>
        <ecNumber evidence="3">2.7.11.1</ecNumber>
    </recommendedName>
</protein>
<dbReference type="EMBL" id="JACGCM010002619">
    <property type="protein sequence ID" value="KAF6137872.1"/>
    <property type="molecule type" value="Genomic_DNA"/>
</dbReference>
<evidence type="ECO:0000256" key="18">
    <source>
        <dbReference type="ARBA" id="ARBA00023180"/>
    </source>
</evidence>
<keyword evidence="10" id="KW-0732">Signal</keyword>
<dbReference type="FunFam" id="1.10.510.10:FF:000358">
    <property type="entry name" value="Putative leucine-rich repeat receptor-like serine/threonine-protein kinase"/>
    <property type="match status" value="1"/>
</dbReference>
<evidence type="ECO:0000256" key="6">
    <source>
        <dbReference type="ARBA" id="ARBA00022553"/>
    </source>
</evidence>
<keyword evidence="18" id="KW-0325">Glycoprotein</keyword>
<dbReference type="PANTHER" id="PTHR48053:SF113">
    <property type="entry name" value="PROTEIN KINASE DOMAIN-CONTAINING PROTEIN"/>
    <property type="match status" value="1"/>
</dbReference>
<comment type="caution">
    <text evidence="23">The sequence shown here is derived from an EMBL/GenBank/DDBJ whole genome shotgun (WGS) entry which is preliminary data.</text>
</comment>